<name>A0A448HY16_MYCCI</name>
<sequence>MRIVNLMRPVGKIIALGAVAAAGALFLSSPATADPNGPPPCEGPLGFVCSMVPMMPELEHDLDLTQQQPDGALDLEHAPPADVCTLGCV</sequence>
<evidence type="ECO:0000256" key="1">
    <source>
        <dbReference type="SAM" id="SignalP"/>
    </source>
</evidence>
<evidence type="ECO:0008006" key="4">
    <source>
        <dbReference type="Google" id="ProtNLM"/>
    </source>
</evidence>
<dbReference type="EMBL" id="LR134355">
    <property type="protein sequence ID" value="VEG45116.1"/>
    <property type="molecule type" value="Genomic_DNA"/>
</dbReference>
<dbReference type="Proteomes" id="UP000282551">
    <property type="component" value="Chromosome"/>
</dbReference>
<feature type="signal peptide" evidence="1">
    <location>
        <begin position="1"/>
        <end position="33"/>
    </location>
</feature>
<reference evidence="2 3" key="1">
    <citation type="submission" date="2018-12" db="EMBL/GenBank/DDBJ databases">
        <authorList>
            <consortium name="Pathogen Informatics"/>
        </authorList>
    </citation>
    <scope>NUCLEOTIDE SEQUENCE [LARGE SCALE GENOMIC DNA]</scope>
    <source>
        <strain evidence="2 3">NCTC10485</strain>
    </source>
</reference>
<protein>
    <recommendedName>
        <fullName evidence="4">Secreted protein</fullName>
    </recommendedName>
</protein>
<gene>
    <name evidence="2" type="ORF">NCTC10485_00426</name>
</gene>
<feature type="chain" id="PRO_5019574708" description="Secreted protein" evidence="1">
    <location>
        <begin position="34"/>
        <end position="89"/>
    </location>
</feature>
<organism evidence="2 3">
    <name type="scientific">Mycolicibacterium chitae</name>
    <name type="common">Mycobacterium chitae</name>
    <dbReference type="NCBI Taxonomy" id="1792"/>
    <lineage>
        <taxon>Bacteria</taxon>
        <taxon>Bacillati</taxon>
        <taxon>Actinomycetota</taxon>
        <taxon>Actinomycetes</taxon>
        <taxon>Mycobacteriales</taxon>
        <taxon>Mycobacteriaceae</taxon>
        <taxon>Mycolicibacterium</taxon>
    </lineage>
</organism>
<dbReference type="AlphaFoldDB" id="A0A448HY16"/>
<proteinExistence type="predicted"/>
<keyword evidence="1" id="KW-0732">Signal</keyword>
<evidence type="ECO:0000313" key="2">
    <source>
        <dbReference type="EMBL" id="VEG45116.1"/>
    </source>
</evidence>
<keyword evidence="3" id="KW-1185">Reference proteome</keyword>
<accession>A0A448HY16</accession>
<evidence type="ECO:0000313" key="3">
    <source>
        <dbReference type="Proteomes" id="UP000282551"/>
    </source>
</evidence>